<reference evidence="2" key="1">
    <citation type="submission" date="2020-05" db="EMBL/GenBank/DDBJ databases">
        <title>Mycena genomes resolve the evolution of fungal bioluminescence.</title>
        <authorList>
            <person name="Tsai I.J."/>
        </authorList>
    </citation>
    <scope>NUCLEOTIDE SEQUENCE</scope>
    <source>
        <strain evidence="2">160909Yilan</strain>
    </source>
</reference>
<evidence type="ECO:0000313" key="3">
    <source>
        <dbReference type="Proteomes" id="UP000623467"/>
    </source>
</evidence>
<dbReference type="EMBL" id="JACAZH010000011">
    <property type="protein sequence ID" value="KAF7354762.1"/>
    <property type="molecule type" value="Genomic_DNA"/>
</dbReference>
<dbReference type="AlphaFoldDB" id="A0A8H7D0B9"/>
<dbReference type="OrthoDB" id="2843772at2759"/>
<organism evidence="2 3">
    <name type="scientific">Mycena sanguinolenta</name>
    <dbReference type="NCBI Taxonomy" id="230812"/>
    <lineage>
        <taxon>Eukaryota</taxon>
        <taxon>Fungi</taxon>
        <taxon>Dikarya</taxon>
        <taxon>Basidiomycota</taxon>
        <taxon>Agaricomycotina</taxon>
        <taxon>Agaricomycetes</taxon>
        <taxon>Agaricomycetidae</taxon>
        <taxon>Agaricales</taxon>
        <taxon>Marasmiineae</taxon>
        <taxon>Mycenaceae</taxon>
        <taxon>Mycena</taxon>
    </lineage>
</organism>
<comment type="caution">
    <text evidence="2">The sequence shown here is derived from an EMBL/GenBank/DDBJ whole genome shotgun (WGS) entry which is preliminary data.</text>
</comment>
<evidence type="ECO:0000256" key="1">
    <source>
        <dbReference type="SAM" id="MobiDB-lite"/>
    </source>
</evidence>
<protein>
    <submittedName>
        <fullName evidence="2">Uncharacterized protein</fullName>
    </submittedName>
</protein>
<feature type="region of interest" description="Disordered" evidence="1">
    <location>
        <begin position="280"/>
        <end position="310"/>
    </location>
</feature>
<accession>A0A8H7D0B9</accession>
<keyword evidence="3" id="KW-1185">Reference proteome</keyword>
<evidence type="ECO:0000313" key="2">
    <source>
        <dbReference type="EMBL" id="KAF7354762.1"/>
    </source>
</evidence>
<name>A0A8H7D0B9_9AGAR</name>
<gene>
    <name evidence="2" type="ORF">MSAN_01390400</name>
</gene>
<sequence length="310" mass="33854">MSNLNLIDFHHELSQQDFYLGRPAIAQTLVWKKVGYTTFITSSKAAAEYDAALAEYNAAVEYAASAAVSRGIGPMEKPQIEVAELILVAKTSPLDCWLMPWLWTAPTEYTKTLAKMKLSCRLIAPPQAPFNQDFAVVLENVKSLMDASATKGYRKQGIFNSKGGGHGSIQVQHTVFELKQEGEKDDDNAFKLGDWPVNPNSPAALAAHKEMVAKNSHHVHRLPAYDVDGKLIAPADCAQLLAGAVVRATISIKHWSIRSKTCDTYAADIERFRVIIPAPVHGQAGPSSPRKRKALPAMDDGLSPSKKAHI</sequence>
<dbReference type="Proteomes" id="UP000623467">
    <property type="component" value="Unassembled WGS sequence"/>
</dbReference>
<proteinExistence type="predicted"/>